<sequence>MSFSLIRDWNQRWGSRGLRSIWASGDSEISDAEAFFMAISEVQFSLLSLCCCILKTTFLKNGYFVGNVMPFFLFLKPQVKLLNLKCGSKVFDSLGIELNGEYCSRKEVGDVELVAKKGISSVIKLKEGQVLDVSFKMLVKVYHILGGEDDGVLDGESLEIFDMLHGVKAVVKVF</sequence>
<dbReference type="OrthoDB" id="1705416at2759"/>
<dbReference type="Proteomes" id="UP000092154">
    <property type="component" value="Unassembled WGS sequence"/>
</dbReference>
<dbReference type="AlphaFoldDB" id="A0A1B7MF98"/>
<dbReference type="InParanoid" id="A0A1B7MF98"/>
<reference evidence="1 2" key="1">
    <citation type="submission" date="2016-06" db="EMBL/GenBank/DDBJ databases">
        <title>Comparative genomics of the ectomycorrhizal sister species Rhizopogon vinicolor and Rhizopogon vesiculosus (Basidiomycota: Boletales) reveals a divergence of the mating type B locus.</title>
        <authorList>
            <consortium name="DOE Joint Genome Institute"/>
            <person name="Mujic A.B."/>
            <person name="Kuo A."/>
            <person name="Tritt A."/>
            <person name="Lipzen A."/>
            <person name="Chen C."/>
            <person name="Johnson J."/>
            <person name="Sharma A."/>
            <person name="Barry K."/>
            <person name="Grigoriev I.V."/>
            <person name="Spatafora J.W."/>
        </authorList>
    </citation>
    <scope>NUCLEOTIDE SEQUENCE [LARGE SCALE GENOMIC DNA]</scope>
    <source>
        <strain evidence="1 2">AM-OR11-026</strain>
    </source>
</reference>
<proteinExistence type="predicted"/>
<organism evidence="1 2">
    <name type="scientific">Rhizopogon vinicolor AM-OR11-026</name>
    <dbReference type="NCBI Taxonomy" id="1314800"/>
    <lineage>
        <taxon>Eukaryota</taxon>
        <taxon>Fungi</taxon>
        <taxon>Dikarya</taxon>
        <taxon>Basidiomycota</taxon>
        <taxon>Agaricomycotina</taxon>
        <taxon>Agaricomycetes</taxon>
        <taxon>Agaricomycetidae</taxon>
        <taxon>Boletales</taxon>
        <taxon>Suillineae</taxon>
        <taxon>Rhizopogonaceae</taxon>
        <taxon>Rhizopogon</taxon>
    </lineage>
</organism>
<dbReference type="EMBL" id="KV449481">
    <property type="protein sequence ID" value="OAX31279.1"/>
    <property type="molecule type" value="Genomic_DNA"/>
</dbReference>
<accession>A0A1B7MF98</accession>
<keyword evidence="2" id="KW-1185">Reference proteome</keyword>
<name>A0A1B7MF98_9AGAM</name>
<evidence type="ECO:0000313" key="1">
    <source>
        <dbReference type="EMBL" id="OAX31279.1"/>
    </source>
</evidence>
<protein>
    <submittedName>
        <fullName evidence="1">Uncharacterized protein</fullName>
    </submittedName>
</protein>
<evidence type="ECO:0000313" key="2">
    <source>
        <dbReference type="Proteomes" id="UP000092154"/>
    </source>
</evidence>
<gene>
    <name evidence="1" type="ORF">K503DRAFT_787939</name>
</gene>